<dbReference type="Gene3D" id="3.40.50.300">
    <property type="entry name" value="P-loop containing nucleotide triphosphate hydrolases"/>
    <property type="match status" value="1"/>
</dbReference>
<dbReference type="Proteomes" id="UP000182987">
    <property type="component" value="Chromosome"/>
</dbReference>
<proteinExistence type="predicted"/>
<keyword evidence="4" id="KW-1185">Reference proteome</keyword>
<dbReference type="InterPro" id="IPR027417">
    <property type="entry name" value="P-loop_NTPase"/>
</dbReference>
<protein>
    <recommendedName>
        <fullName evidence="2">UvrD-like helicase C-terminal domain-containing protein</fullName>
    </recommendedName>
</protein>
<dbReference type="AlphaFoldDB" id="A0A1L3EUS6"/>
<feature type="region of interest" description="Disordered" evidence="1">
    <location>
        <begin position="1"/>
        <end position="24"/>
    </location>
</feature>
<gene>
    <name evidence="3" type="ORF">BJI69_13545</name>
</gene>
<dbReference type="Pfam" id="PF13538">
    <property type="entry name" value="UvrD_C_2"/>
    <property type="match status" value="1"/>
</dbReference>
<dbReference type="EMBL" id="CP017480">
    <property type="protein sequence ID" value="APG04816.1"/>
    <property type="molecule type" value="Genomic_DNA"/>
</dbReference>
<dbReference type="SUPFAM" id="SSF52540">
    <property type="entry name" value="P-loop containing nucleoside triphosphate hydrolases"/>
    <property type="match status" value="1"/>
</dbReference>
<accession>A0A1L3EUS6</accession>
<dbReference type="InterPro" id="IPR027785">
    <property type="entry name" value="UvrD-like_helicase_C"/>
</dbReference>
<evidence type="ECO:0000313" key="3">
    <source>
        <dbReference type="EMBL" id="APG04816.1"/>
    </source>
</evidence>
<evidence type="ECO:0000259" key="2">
    <source>
        <dbReference type="Pfam" id="PF13538"/>
    </source>
</evidence>
<name>A0A1L3EUS6_9GAMM</name>
<reference evidence="4" key="1">
    <citation type="submission" date="2016-09" db="EMBL/GenBank/DDBJ databases">
        <authorList>
            <person name="Lysoe E."/>
        </authorList>
    </citation>
    <scope>NUCLEOTIDE SEQUENCE [LARGE SCALE GENOMIC DNA]</scope>
    <source>
        <strain evidence="4">LJ96T</strain>
    </source>
</reference>
<feature type="domain" description="UvrD-like helicase C-terminal" evidence="2">
    <location>
        <begin position="39"/>
        <end position="78"/>
    </location>
</feature>
<dbReference type="KEGG" id="lrz:BJI69_13545"/>
<sequence length="92" mass="10327">MDAGRHEQLTLAAEAMRQRPSHSRRPVIARTLSKPLLLKGLEFDNVLVPDASHFVRKRTVQAKLFYVAISRASHSLTIASSEPVLRFPVPQL</sequence>
<evidence type="ECO:0000256" key="1">
    <source>
        <dbReference type="SAM" id="MobiDB-lite"/>
    </source>
</evidence>
<evidence type="ECO:0000313" key="4">
    <source>
        <dbReference type="Proteomes" id="UP000182987"/>
    </source>
</evidence>
<organism evidence="3 4">
    <name type="scientific">Luteibacter rhizovicinus DSM 16549</name>
    <dbReference type="NCBI Taxonomy" id="1440763"/>
    <lineage>
        <taxon>Bacteria</taxon>
        <taxon>Pseudomonadati</taxon>
        <taxon>Pseudomonadota</taxon>
        <taxon>Gammaproteobacteria</taxon>
        <taxon>Lysobacterales</taxon>
        <taxon>Rhodanobacteraceae</taxon>
        <taxon>Luteibacter</taxon>
    </lineage>
</organism>